<evidence type="ECO:0000313" key="4">
    <source>
        <dbReference type="Proteomes" id="UP000294927"/>
    </source>
</evidence>
<reference evidence="3 4" key="1">
    <citation type="submission" date="2019-03" db="EMBL/GenBank/DDBJ databases">
        <title>Genomic Encyclopedia of Archaeal and Bacterial Type Strains, Phase II (KMG-II): from individual species to whole genera.</title>
        <authorList>
            <person name="Goeker M."/>
        </authorList>
    </citation>
    <scope>NUCLEOTIDE SEQUENCE [LARGE SCALE GENOMIC DNA]</scope>
    <source>
        <strain evidence="3 4">DSM 45499</strain>
    </source>
</reference>
<dbReference type="EMBL" id="SOCP01000012">
    <property type="protein sequence ID" value="TDV45479.1"/>
    <property type="molecule type" value="Genomic_DNA"/>
</dbReference>
<protein>
    <submittedName>
        <fullName evidence="3">Uncharacterized protein YndB with AHSA1/START domain</fullName>
    </submittedName>
</protein>
<dbReference type="AlphaFoldDB" id="A0A4R7V991"/>
<dbReference type="Gene3D" id="3.30.530.20">
    <property type="match status" value="1"/>
</dbReference>
<name>A0A4R7V991_9PSEU</name>
<dbReference type="Pfam" id="PF08327">
    <property type="entry name" value="AHSA1"/>
    <property type="match status" value="1"/>
</dbReference>
<comment type="caution">
    <text evidence="3">The sequence shown here is derived from an EMBL/GenBank/DDBJ whole genome shotgun (WGS) entry which is preliminary data.</text>
</comment>
<evidence type="ECO:0000259" key="2">
    <source>
        <dbReference type="Pfam" id="PF08327"/>
    </source>
</evidence>
<keyword evidence="4" id="KW-1185">Reference proteome</keyword>
<dbReference type="Proteomes" id="UP000294927">
    <property type="component" value="Unassembled WGS sequence"/>
</dbReference>
<dbReference type="InterPro" id="IPR013538">
    <property type="entry name" value="ASHA1/2-like_C"/>
</dbReference>
<organism evidence="3 4">
    <name type="scientific">Actinophytocola oryzae</name>
    <dbReference type="NCBI Taxonomy" id="502181"/>
    <lineage>
        <taxon>Bacteria</taxon>
        <taxon>Bacillati</taxon>
        <taxon>Actinomycetota</taxon>
        <taxon>Actinomycetes</taxon>
        <taxon>Pseudonocardiales</taxon>
        <taxon>Pseudonocardiaceae</taxon>
    </lineage>
</organism>
<evidence type="ECO:0000313" key="3">
    <source>
        <dbReference type="EMBL" id="TDV45479.1"/>
    </source>
</evidence>
<evidence type="ECO:0000256" key="1">
    <source>
        <dbReference type="ARBA" id="ARBA00006817"/>
    </source>
</evidence>
<accession>A0A4R7V991</accession>
<gene>
    <name evidence="3" type="ORF">CLV71_112147</name>
</gene>
<dbReference type="OrthoDB" id="3365660at2"/>
<comment type="similarity">
    <text evidence="1">Belongs to the AHA1 family.</text>
</comment>
<proteinExistence type="inferred from homology"/>
<dbReference type="SUPFAM" id="SSF55961">
    <property type="entry name" value="Bet v1-like"/>
    <property type="match status" value="1"/>
</dbReference>
<dbReference type="InterPro" id="IPR023393">
    <property type="entry name" value="START-like_dom_sf"/>
</dbReference>
<sequence>MTDLDLTITRVFDAPRELVFAAWTEPDQLVRWFGPKGFTTPSCTVKLVEGGAWRTCIRDADGVEHWSGGVYHEITPPERLVFSFAWDEPTGGPGHDTLVTITFDDRDGKTEMTFHQAIFRTAGERDGHEEGWRETFDDLGAYLGEVRRPLPADHPPLQ</sequence>
<dbReference type="RefSeq" id="WP_133906198.1">
    <property type="nucleotide sequence ID" value="NZ_SOCP01000012.1"/>
</dbReference>
<feature type="domain" description="Activator of Hsp90 ATPase homologue 1/2-like C-terminal" evidence="2">
    <location>
        <begin position="13"/>
        <end position="144"/>
    </location>
</feature>